<dbReference type="Proteomes" id="UP000006671">
    <property type="component" value="Unassembled WGS sequence"/>
</dbReference>
<evidence type="ECO:0000256" key="8">
    <source>
        <dbReference type="ARBA" id="ARBA00022840"/>
    </source>
</evidence>
<feature type="domain" description="PH" evidence="13">
    <location>
        <begin position="8"/>
        <end position="102"/>
    </location>
</feature>
<keyword evidence="4" id="KW-0597">Phosphoprotein</keyword>
<dbReference type="PROSITE" id="PS00108">
    <property type="entry name" value="PROTEIN_KINASE_ST"/>
    <property type="match status" value="1"/>
</dbReference>
<dbReference type="SMART" id="SM00233">
    <property type="entry name" value="PH"/>
    <property type="match status" value="1"/>
</dbReference>
<dbReference type="EMBL" id="GG738851">
    <property type="protein sequence ID" value="EFC48465.1"/>
    <property type="molecule type" value="Genomic_DNA"/>
</dbReference>
<comment type="catalytic activity">
    <reaction evidence="9">
        <text>L-threonyl-[protein] + ATP = O-phospho-L-threonyl-[protein] + ADP + H(+)</text>
        <dbReference type="Rhea" id="RHEA:46608"/>
        <dbReference type="Rhea" id="RHEA-COMP:11060"/>
        <dbReference type="Rhea" id="RHEA-COMP:11605"/>
        <dbReference type="ChEBI" id="CHEBI:15378"/>
        <dbReference type="ChEBI" id="CHEBI:30013"/>
        <dbReference type="ChEBI" id="CHEBI:30616"/>
        <dbReference type="ChEBI" id="CHEBI:61977"/>
        <dbReference type="ChEBI" id="CHEBI:456216"/>
        <dbReference type="EC" id="2.7.11.1"/>
    </reaction>
</comment>
<evidence type="ECO:0000256" key="6">
    <source>
        <dbReference type="ARBA" id="ARBA00022741"/>
    </source>
</evidence>
<dbReference type="FunFam" id="1.10.510.10:FF:000008">
    <property type="entry name" value="Non-specific serine/threonine protein kinase"/>
    <property type="match status" value="1"/>
</dbReference>
<dbReference type="GO" id="GO:0005524">
    <property type="term" value="F:ATP binding"/>
    <property type="evidence" value="ECO:0007669"/>
    <property type="project" value="UniProtKB-UniRule"/>
</dbReference>
<evidence type="ECO:0000256" key="11">
    <source>
        <dbReference type="PROSITE-ProRule" id="PRU10141"/>
    </source>
</evidence>
<dbReference type="SUPFAM" id="SSF56112">
    <property type="entry name" value="Protein kinase-like (PK-like)"/>
    <property type="match status" value="1"/>
</dbReference>
<comment type="catalytic activity">
    <reaction evidence="10">
        <text>L-seryl-[protein] + ATP = O-phospho-L-seryl-[protein] + ADP + H(+)</text>
        <dbReference type="Rhea" id="RHEA:17989"/>
        <dbReference type="Rhea" id="RHEA-COMP:9863"/>
        <dbReference type="Rhea" id="RHEA-COMP:11604"/>
        <dbReference type="ChEBI" id="CHEBI:15378"/>
        <dbReference type="ChEBI" id="CHEBI:29999"/>
        <dbReference type="ChEBI" id="CHEBI:30616"/>
        <dbReference type="ChEBI" id="CHEBI:83421"/>
        <dbReference type="ChEBI" id="CHEBI:456216"/>
        <dbReference type="EC" id="2.7.11.1"/>
    </reaction>
</comment>
<dbReference type="FunCoup" id="D2V466">
    <property type="interactions" value="320"/>
</dbReference>
<keyword evidence="17" id="KW-1185">Reference proteome</keyword>
<dbReference type="STRING" id="5762.D2V466"/>
<dbReference type="PROSITE" id="PS00107">
    <property type="entry name" value="PROTEIN_KINASE_ATP"/>
    <property type="match status" value="1"/>
</dbReference>
<keyword evidence="6 11" id="KW-0547">Nucleotide-binding</keyword>
<sequence length="463" mass="52901">MEVNPMEKPDFSGYLKKKGGKIKTYKRRWFELRGKLLFYFKKQGELKPTGFINIQGAKVEIDETKPMSFKLRGKNLARVYEISAENETEFQVWMKELNKAMNYNPSSDKEGLEEFKEEILKAKSLEQITIGNKSSDVKVSLNDFELLTVVGRGSFGKVMKVKQKGASRVYAMKVLRKDMIIKENMVSHTLAEKKILQSIDHPFIVSLHYAFQTEEKLYLVLDYLPGGELFFHLREETKFDVERAKFYAAQIVMAIEHLHKNDIIYRDLKPENVVLDGDGYAVLTDFGLAKTSMGNNTPTYTFCGTPEYLAPEILKGQGHGKAVDWWSLGILLYEMIVGLPPFYSENINEMYELILKAPLKFPSSVPADAQSLLKGLLDREEYKRLGGGPSDGAEIRAHPFFKNINWDNLYSKGISAPFKPQLHDGNDTKYVDTEFTSERAHDSFAIGVSKDENKSFDDFDFSK</sequence>
<evidence type="ECO:0000256" key="7">
    <source>
        <dbReference type="ARBA" id="ARBA00022777"/>
    </source>
</evidence>
<dbReference type="InParanoid" id="D2V466"/>
<gene>
    <name evidence="16" type="ORF">NAEGRDRAFT_82980</name>
</gene>
<evidence type="ECO:0000256" key="9">
    <source>
        <dbReference type="ARBA" id="ARBA00047899"/>
    </source>
</evidence>
<keyword evidence="8 11" id="KW-0067">ATP-binding</keyword>
<evidence type="ECO:0000256" key="2">
    <source>
        <dbReference type="ARBA" id="ARBA00012513"/>
    </source>
</evidence>
<evidence type="ECO:0000259" key="13">
    <source>
        <dbReference type="PROSITE" id="PS50003"/>
    </source>
</evidence>
<dbReference type="SMART" id="SM00133">
    <property type="entry name" value="S_TK_X"/>
    <property type="match status" value="1"/>
</dbReference>
<dbReference type="PROSITE" id="PS51285">
    <property type="entry name" value="AGC_KINASE_CTER"/>
    <property type="match status" value="1"/>
</dbReference>
<feature type="binding site" evidence="11">
    <location>
        <position position="182"/>
    </location>
    <ligand>
        <name>ATP</name>
        <dbReference type="ChEBI" id="CHEBI:30616"/>
    </ligand>
</feature>
<evidence type="ECO:0000256" key="10">
    <source>
        <dbReference type="ARBA" id="ARBA00048679"/>
    </source>
</evidence>
<dbReference type="PROSITE" id="PS50011">
    <property type="entry name" value="PROTEIN_KINASE_DOM"/>
    <property type="match status" value="1"/>
</dbReference>
<dbReference type="Gene3D" id="2.30.29.30">
    <property type="entry name" value="Pleckstrin-homology domain (PH domain)/Phosphotyrosine-binding domain (PTB)"/>
    <property type="match status" value="1"/>
</dbReference>
<dbReference type="OrthoDB" id="63267at2759"/>
<evidence type="ECO:0000313" key="16">
    <source>
        <dbReference type="EMBL" id="EFC48465.1"/>
    </source>
</evidence>
<reference evidence="16 17" key="1">
    <citation type="journal article" date="2010" name="Cell">
        <title>The genome of Naegleria gruberi illuminates early eukaryotic versatility.</title>
        <authorList>
            <person name="Fritz-Laylin L.K."/>
            <person name="Prochnik S.E."/>
            <person name="Ginger M.L."/>
            <person name="Dacks J.B."/>
            <person name="Carpenter M.L."/>
            <person name="Field M.C."/>
            <person name="Kuo A."/>
            <person name="Paredez A."/>
            <person name="Chapman J."/>
            <person name="Pham J."/>
            <person name="Shu S."/>
            <person name="Neupane R."/>
            <person name="Cipriano M."/>
            <person name="Mancuso J."/>
            <person name="Tu H."/>
            <person name="Salamov A."/>
            <person name="Lindquist E."/>
            <person name="Shapiro H."/>
            <person name="Lucas S."/>
            <person name="Grigoriev I.V."/>
            <person name="Cande W.Z."/>
            <person name="Fulton C."/>
            <person name="Rokhsar D.S."/>
            <person name="Dawson S.C."/>
        </authorList>
    </citation>
    <scope>NUCLEOTIDE SEQUENCE [LARGE SCALE GENOMIC DNA]</scope>
    <source>
        <strain evidence="16 17">NEG-M</strain>
    </source>
</reference>
<evidence type="ECO:0000256" key="4">
    <source>
        <dbReference type="ARBA" id="ARBA00022553"/>
    </source>
</evidence>
<dbReference type="InterPro" id="IPR017441">
    <property type="entry name" value="Protein_kinase_ATP_BS"/>
</dbReference>
<evidence type="ECO:0000256" key="5">
    <source>
        <dbReference type="ARBA" id="ARBA00022679"/>
    </source>
</evidence>
<keyword evidence="5" id="KW-0808">Transferase</keyword>
<dbReference type="CDD" id="cd05123">
    <property type="entry name" value="STKc_AGC"/>
    <property type="match status" value="1"/>
</dbReference>
<dbReference type="EC" id="2.7.11.1" evidence="2"/>
<keyword evidence="3 12" id="KW-0723">Serine/threonine-protein kinase</keyword>
<name>D2V466_NAEGR</name>
<evidence type="ECO:0000259" key="15">
    <source>
        <dbReference type="PROSITE" id="PS51285"/>
    </source>
</evidence>
<evidence type="ECO:0000256" key="12">
    <source>
        <dbReference type="RuleBase" id="RU000304"/>
    </source>
</evidence>
<proteinExistence type="inferred from homology"/>
<evidence type="ECO:0000259" key="14">
    <source>
        <dbReference type="PROSITE" id="PS50011"/>
    </source>
</evidence>
<dbReference type="InterPro" id="IPR001849">
    <property type="entry name" value="PH_domain"/>
</dbReference>
<feature type="domain" description="Protein kinase" evidence="14">
    <location>
        <begin position="144"/>
        <end position="401"/>
    </location>
</feature>
<organism evidence="17">
    <name type="scientific">Naegleria gruberi</name>
    <name type="common">Amoeba</name>
    <dbReference type="NCBI Taxonomy" id="5762"/>
    <lineage>
        <taxon>Eukaryota</taxon>
        <taxon>Discoba</taxon>
        <taxon>Heterolobosea</taxon>
        <taxon>Tetramitia</taxon>
        <taxon>Eutetramitia</taxon>
        <taxon>Vahlkampfiidae</taxon>
        <taxon>Naegleria</taxon>
    </lineage>
</organism>
<accession>D2V466</accession>
<dbReference type="AlphaFoldDB" id="D2V466"/>
<keyword evidence="7 16" id="KW-0418">Kinase</keyword>
<dbReference type="InterPro" id="IPR000961">
    <property type="entry name" value="AGC-kinase_C"/>
</dbReference>
<dbReference type="Pfam" id="PF00169">
    <property type="entry name" value="PH"/>
    <property type="match status" value="1"/>
</dbReference>
<evidence type="ECO:0000256" key="3">
    <source>
        <dbReference type="ARBA" id="ARBA00022527"/>
    </source>
</evidence>
<dbReference type="eggNOG" id="KOG0690">
    <property type="taxonomic scope" value="Eukaryota"/>
</dbReference>
<dbReference type="SUPFAM" id="SSF50729">
    <property type="entry name" value="PH domain-like"/>
    <property type="match status" value="1"/>
</dbReference>
<protein>
    <recommendedName>
        <fullName evidence="2">non-specific serine/threonine protein kinase</fullName>
        <ecNumber evidence="2">2.7.11.1</ecNumber>
    </recommendedName>
</protein>
<dbReference type="KEGG" id="ngr:NAEGRDRAFT_82980"/>
<dbReference type="InterPro" id="IPR000719">
    <property type="entry name" value="Prot_kinase_dom"/>
</dbReference>
<dbReference type="VEuPathDB" id="AmoebaDB:NAEGRDRAFT_82980"/>
<dbReference type="InterPro" id="IPR011009">
    <property type="entry name" value="Kinase-like_dom_sf"/>
</dbReference>
<evidence type="ECO:0000313" key="17">
    <source>
        <dbReference type="Proteomes" id="UP000006671"/>
    </source>
</evidence>
<dbReference type="PANTHER" id="PTHR24351">
    <property type="entry name" value="RIBOSOMAL PROTEIN S6 KINASE"/>
    <property type="match status" value="1"/>
</dbReference>
<dbReference type="GO" id="GO:0004674">
    <property type="term" value="F:protein serine/threonine kinase activity"/>
    <property type="evidence" value="ECO:0007669"/>
    <property type="project" value="UniProtKB-KW"/>
</dbReference>
<dbReference type="InterPro" id="IPR008271">
    <property type="entry name" value="Ser/Thr_kinase_AS"/>
</dbReference>
<feature type="domain" description="AGC-kinase C-terminal" evidence="15">
    <location>
        <begin position="402"/>
        <end position="463"/>
    </location>
</feature>
<dbReference type="Pfam" id="PF00069">
    <property type="entry name" value="Pkinase"/>
    <property type="match status" value="1"/>
</dbReference>
<comment type="similarity">
    <text evidence="1">Belongs to the protein kinase superfamily. AGC Ser/Thr protein kinase family. RAC subfamily.</text>
</comment>
<dbReference type="GeneID" id="8849786"/>
<dbReference type="PROSITE" id="PS50003">
    <property type="entry name" value="PH_DOMAIN"/>
    <property type="match status" value="1"/>
</dbReference>
<dbReference type="Gene3D" id="1.10.510.10">
    <property type="entry name" value="Transferase(Phosphotransferase) domain 1"/>
    <property type="match status" value="1"/>
</dbReference>
<dbReference type="FunFam" id="2.30.29.30:FF:000286">
    <property type="entry name" value="PH-protein kinase domain containing protein"/>
    <property type="match status" value="1"/>
</dbReference>
<dbReference type="Gene3D" id="3.30.200.20">
    <property type="entry name" value="Phosphorylase Kinase, domain 1"/>
    <property type="match status" value="1"/>
</dbReference>
<evidence type="ECO:0000256" key="1">
    <source>
        <dbReference type="ARBA" id="ARBA00006935"/>
    </source>
</evidence>
<dbReference type="InterPro" id="IPR045270">
    <property type="entry name" value="STKc_AGC"/>
</dbReference>
<dbReference type="SMART" id="SM00220">
    <property type="entry name" value="S_TKc"/>
    <property type="match status" value="1"/>
</dbReference>
<dbReference type="FunFam" id="3.30.200.20:FF:000048">
    <property type="entry name" value="Non-specific serine/threonine protein kinase"/>
    <property type="match status" value="1"/>
</dbReference>
<dbReference type="InterPro" id="IPR011993">
    <property type="entry name" value="PH-like_dom_sf"/>
</dbReference>
<dbReference type="RefSeq" id="XP_002681209.1">
    <property type="nucleotide sequence ID" value="XM_002681163.1"/>
</dbReference>